<keyword evidence="2" id="KW-0472">Membrane</keyword>
<name>A0A0W8G2H9_9ZZZZ</name>
<dbReference type="GO" id="GO:0005886">
    <property type="term" value="C:plasma membrane"/>
    <property type="evidence" value="ECO:0007669"/>
    <property type="project" value="TreeGrafter"/>
</dbReference>
<keyword evidence="1" id="KW-0175">Coiled coil</keyword>
<proteinExistence type="predicted"/>
<organism evidence="3">
    <name type="scientific">hydrocarbon metagenome</name>
    <dbReference type="NCBI Taxonomy" id="938273"/>
    <lineage>
        <taxon>unclassified sequences</taxon>
        <taxon>metagenomes</taxon>
        <taxon>ecological metagenomes</taxon>
    </lineage>
</organism>
<dbReference type="PANTHER" id="PTHR32309">
    <property type="entry name" value="TYROSINE-PROTEIN KINASE"/>
    <property type="match status" value="1"/>
</dbReference>
<evidence type="ECO:0000256" key="2">
    <source>
        <dbReference type="SAM" id="Phobius"/>
    </source>
</evidence>
<evidence type="ECO:0000313" key="3">
    <source>
        <dbReference type="EMBL" id="KUG27270.1"/>
    </source>
</evidence>
<dbReference type="EMBL" id="LNQE01000344">
    <property type="protein sequence ID" value="KUG27270.1"/>
    <property type="molecule type" value="Genomic_DNA"/>
</dbReference>
<dbReference type="AlphaFoldDB" id="A0A0W8G2H9"/>
<keyword evidence="2" id="KW-0812">Transmembrane</keyword>
<keyword evidence="2" id="KW-1133">Transmembrane helix</keyword>
<dbReference type="EC" id="2.7.10.2" evidence="3"/>
<dbReference type="GO" id="GO:0004715">
    <property type="term" value="F:non-membrane spanning protein tyrosine kinase activity"/>
    <property type="evidence" value="ECO:0007669"/>
    <property type="project" value="UniProtKB-EC"/>
</dbReference>
<dbReference type="PANTHER" id="PTHR32309:SF13">
    <property type="entry name" value="FERRIC ENTEROBACTIN TRANSPORT PROTEIN FEPE"/>
    <property type="match status" value="1"/>
</dbReference>
<sequence length="473" mass="52846">MTDTCANREAGNILREIVFVVFYHRRLILKIAGATSLLFLALAVLLPAKYLCRATFSVSMSQQIDPLQKDVYTDSKNQYMRVLSGQKELILSNRVLMRAARALFPGESEAAYQKIVARLGKAVEVAPPKGESFEATSDFILSYDDRDPRLAFNMVTEVSKAYLEAFEEIARQRTEYSYDFFKEQVKELYEVMRKKADALTAYEEENALALVDILNLEGNKANAETGAKTLLNAAQAKRQSLREEYVALEKTISELEASMSGDQGPAILPDMEGSGKAITAYRYKVAQLRMQIQEMDTQFTPQYEPLRRLRQELEANVGLLRNETGRYLEGKRIQAQGITSMIGELDTAIAQLEDSLRVTAQLRSTYAFLKNDYELAKTAYAEASAKLEQARQANSLSRPDVIVTLVDPAVEPMTPYKPNRIGLAVLGLFLGIFLGLSAAFALDFFDHTIKTPEDIERWCDVPLLGSLSDSSGA</sequence>
<dbReference type="InterPro" id="IPR050445">
    <property type="entry name" value="Bact_polysacc_biosynth/exp"/>
</dbReference>
<accession>A0A0W8G2H9</accession>
<gene>
    <name evidence="3" type="ORF">ASZ90_002863</name>
</gene>
<keyword evidence="3" id="KW-0418">Kinase</keyword>
<protein>
    <submittedName>
        <fullName evidence="3">Tyrosine-protein kinase wzc</fullName>
        <ecNumber evidence="3">2.7.10.2</ecNumber>
    </submittedName>
</protein>
<evidence type="ECO:0000256" key="1">
    <source>
        <dbReference type="SAM" id="Coils"/>
    </source>
</evidence>
<reference evidence="3" key="1">
    <citation type="journal article" date="2015" name="Proc. Natl. Acad. Sci. U.S.A.">
        <title>Networks of energetic and metabolic interactions define dynamics in microbial communities.</title>
        <authorList>
            <person name="Embree M."/>
            <person name="Liu J.K."/>
            <person name="Al-Bassam M.M."/>
            <person name="Zengler K."/>
        </authorList>
    </citation>
    <scope>NUCLEOTIDE SEQUENCE</scope>
</reference>
<feature type="transmembrane region" description="Helical" evidence="2">
    <location>
        <begin position="27"/>
        <end position="46"/>
    </location>
</feature>
<feature type="transmembrane region" description="Helical" evidence="2">
    <location>
        <begin position="421"/>
        <end position="442"/>
    </location>
</feature>
<keyword evidence="3" id="KW-0808">Transferase</keyword>
<comment type="caution">
    <text evidence="3">The sequence shown here is derived from an EMBL/GenBank/DDBJ whole genome shotgun (WGS) entry which is preliminary data.</text>
</comment>
<feature type="coiled-coil region" evidence="1">
    <location>
        <begin position="231"/>
        <end position="258"/>
    </location>
</feature>